<dbReference type="Proteomes" id="UP000004198">
    <property type="component" value="Unassembled WGS sequence"/>
</dbReference>
<feature type="transmembrane region" description="Helical" evidence="3">
    <location>
        <begin position="444"/>
        <end position="471"/>
    </location>
</feature>
<evidence type="ECO:0000256" key="3">
    <source>
        <dbReference type="SAM" id="Phobius"/>
    </source>
</evidence>
<dbReference type="PATRIC" id="fig|536227.13.peg.460"/>
<feature type="coiled-coil region" evidence="1">
    <location>
        <begin position="233"/>
        <end position="262"/>
    </location>
</feature>
<feature type="compositionally biased region" description="Gly residues" evidence="2">
    <location>
        <begin position="597"/>
        <end position="619"/>
    </location>
</feature>
<keyword evidence="3" id="KW-0812">Transmembrane</keyword>
<accession>C6PYI7</accession>
<evidence type="ECO:0000259" key="6">
    <source>
        <dbReference type="Pfam" id="PF20990"/>
    </source>
</evidence>
<feature type="transmembrane region" description="Helical" evidence="3">
    <location>
        <begin position="264"/>
        <end position="283"/>
    </location>
</feature>
<comment type="caution">
    <text evidence="7">The sequence shown here is derived from an EMBL/GenBank/DDBJ whole genome shotgun (WGS) entry which is preliminary data.</text>
</comment>
<feature type="domain" description="Predicted membrane protein YciQ-like C-terminal" evidence="6">
    <location>
        <begin position="300"/>
        <end position="536"/>
    </location>
</feature>
<evidence type="ECO:0000256" key="2">
    <source>
        <dbReference type="SAM" id="MobiDB-lite"/>
    </source>
</evidence>
<dbReference type="EMBL" id="ACVI01000079">
    <property type="protein sequence ID" value="EET85706.1"/>
    <property type="molecule type" value="Genomic_DNA"/>
</dbReference>
<dbReference type="eggNOG" id="COG4907">
    <property type="taxonomic scope" value="Bacteria"/>
</dbReference>
<feature type="domain" description="DUF2207" evidence="5">
    <location>
        <begin position="35"/>
        <end position="217"/>
    </location>
</feature>
<dbReference type="STRING" id="536227.Ccar_02155"/>
<feature type="signal peptide" evidence="4">
    <location>
        <begin position="1"/>
        <end position="27"/>
    </location>
</feature>
<feature type="region of interest" description="Disordered" evidence="2">
    <location>
        <begin position="572"/>
        <end position="619"/>
    </location>
</feature>
<dbReference type="Pfam" id="PF20990">
    <property type="entry name" value="DUF2207_C"/>
    <property type="match status" value="1"/>
</dbReference>
<name>C6PYI7_9CLOT</name>
<keyword evidence="4" id="KW-0732">Signal</keyword>
<evidence type="ECO:0000256" key="1">
    <source>
        <dbReference type="SAM" id="Coils"/>
    </source>
</evidence>
<organism evidence="7 8">
    <name type="scientific">Clostridium carboxidivorans P7</name>
    <dbReference type="NCBI Taxonomy" id="536227"/>
    <lineage>
        <taxon>Bacteria</taxon>
        <taxon>Bacillati</taxon>
        <taxon>Bacillota</taxon>
        <taxon>Clostridia</taxon>
        <taxon>Eubacteriales</taxon>
        <taxon>Clostridiaceae</taxon>
        <taxon>Clostridium</taxon>
    </lineage>
</organism>
<dbReference type="OrthoDB" id="5507254at2"/>
<keyword evidence="3" id="KW-1133">Transmembrane helix</keyword>
<proteinExistence type="predicted"/>
<dbReference type="RefSeq" id="WP_007062739.1">
    <property type="nucleotide sequence ID" value="NZ_ACVI01000079.1"/>
</dbReference>
<evidence type="ECO:0000256" key="4">
    <source>
        <dbReference type="SAM" id="SignalP"/>
    </source>
</evidence>
<keyword evidence="3" id="KW-0472">Membrane</keyword>
<evidence type="ECO:0000259" key="5">
    <source>
        <dbReference type="Pfam" id="PF09972"/>
    </source>
</evidence>
<dbReference type="InterPro" id="IPR048389">
    <property type="entry name" value="YciQ-like_C"/>
</dbReference>
<sequence>MRKLSKVLFTFMLSLALLISFSITAEAAEKSYSYDKLDVDITLQEDGSALFTEHWIGTFKGGTFSRFKRNIPLKGTHSISDFSVSVDDEEYKQIDNFDANRPKGEFAISKDNNGLSAEVYFSAKDESKNFKFSYKVNNAVSLHNDTAEFYWKVLGEEVDIPIKNVIAKVHIPKGASKEEIKVWAHGPLNGNVTKDSGEIVSLAVDKVSPNTYVEIRTTAPLSLFPKGKNFTGKDALKEILAEEQQNADKANKEREANKKDNQRFLFWNIIFPIPVLIGGFIFIKKLKKKNFKRLQPALKPDYIRDLPSKFTPAEVTDLFYFYKKPDVYSQKFTSTILDLSLKGFLEFKPHKEERKTLINIKRNKDISILCDHEKIIFKFISKNVAGHNNCIDNFEIKTYIDNNTEEAKAIFDEFNEKSMASLEQADFIDTSEKKLPKQIKMLRAILVLGIIITFYETNVLLAGAFVILFIISITGCSLEKLTQKGENELAMWGAFKNFLKDFTLFDEKELPELVVWERYLVYAVALGEGDTILKALPMKYPELQRDDYYNTYNSDYYTLYMMCNMANESNNESNNENSDIFDSIRKLESSSNESSGSGDGGGFSSGGGSGDGGGGSSCD</sequence>
<evidence type="ECO:0000313" key="8">
    <source>
        <dbReference type="Proteomes" id="UP000004198"/>
    </source>
</evidence>
<reference evidence="7 8" key="1">
    <citation type="submission" date="2009-06" db="EMBL/GenBank/DDBJ databases">
        <title>The draft genome of Clostridium carboxidivorans P7.</title>
        <authorList>
            <consortium name="US DOE Joint Genome Institute (JGI-PGF)"/>
            <person name="Lucas S."/>
            <person name="Copeland A."/>
            <person name="Lapidus A."/>
            <person name="Glavina del Rio T."/>
            <person name="Tice H."/>
            <person name="Bruce D."/>
            <person name="Goodwin L."/>
            <person name="Pitluck S."/>
            <person name="Larimer F."/>
            <person name="Land M.L."/>
            <person name="Hauser L."/>
            <person name="Hemme C.L."/>
        </authorList>
    </citation>
    <scope>NUCLEOTIDE SEQUENCE [LARGE SCALE GENOMIC DNA]</scope>
    <source>
        <strain evidence="7 8">P7</strain>
    </source>
</reference>
<evidence type="ECO:0000313" key="7">
    <source>
        <dbReference type="EMBL" id="EET85706.1"/>
    </source>
</evidence>
<dbReference type="Pfam" id="PF09972">
    <property type="entry name" value="DUF2207"/>
    <property type="match status" value="1"/>
</dbReference>
<keyword evidence="1" id="KW-0175">Coiled coil</keyword>
<feature type="chain" id="PRO_5009951157" evidence="4">
    <location>
        <begin position="28"/>
        <end position="619"/>
    </location>
</feature>
<dbReference type="InterPro" id="IPR018702">
    <property type="entry name" value="DUF2207"/>
</dbReference>
<keyword evidence="8" id="KW-1185">Reference proteome</keyword>
<dbReference type="AlphaFoldDB" id="C6PYI7"/>
<protein>
    <submittedName>
        <fullName evidence="7">Membrane protein-like protein</fullName>
    </submittedName>
</protein>
<gene>
    <name evidence="7" type="ORF">CcarbDRAFT_3854</name>
</gene>
<dbReference type="KEGG" id="cck:Ccar_02155"/>